<dbReference type="EMBL" id="CMVM020000144">
    <property type="status" value="NOT_ANNOTATED_CDS"/>
    <property type="molecule type" value="Genomic_DNA"/>
</dbReference>
<dbReference type="Proteomes" id="UP000024404">
    <property type="component" value="Unassembled WGS sequence"/>
</dbReference>
<dbReference type="AlphaFoldDB" id="A0A8R1Y1N4"/>
<name>A0A8R1Y1N4_ONCVO</name>
<accession>A0A8R1Y1N4</accession>
<organism evidence="1 2">
    <name type="scientific">Onchocerca volvulus</name>
    <dbReference type="NCBI Taxonomy" id="6282"/>
    <lineage>
        <taxon>Eukaryota</taxon>
        <taxon>Metazoa</taxon>
        <taxon>Ecdysozoa</taxon>
        <taxon>Nematoda</taxon>
        <taxon>Chromadorea</taxon>
        <taxon>Rhabditida</taxon>
        <taxon>Spirurina</taxon>
        <taxon>Spiruromorpha</taxon>
        <taxon>Filarioidea</taxon>
        <taxon>Onchocercidae</taxon>
        <taxon>Onchocerca</taxon>
    </lineage>
</organism>
<sequence length="98" mass="11209">MRLDVSSPDTGLPGSTRSLCQFKVQPDDHGLEIFIFSSLFMQLMRTGKATTPHFLSFYSTFRFFSSDDTVGPMINQGTSSEEEKWNQQFHLLLLLHTM</sequence>
<dbReference type="EnsemblMetazoa" id="OVOC4746.1">
    <property type="protein sequence ID" value="OVOC4746.1"/>
    <property type="gene ID" value="WBGene00241555"/>
</dbReference>
<protein>
    <submittedName>
        <fullName evidence="1">Uncharacterized protein</fullName>
    </submittedName>
</protein>
<evidence type="ECO:0000313" key="2">
    <source>
        <dbReference type="Proteomes" id="UP000024404"/>
    </source>
</evidence>
<keyword evidence="2" id="KW-1185">Reference proteome</keyword>
<reference evidence="2" key="1">
    <citation type="submission" date="2013-10" db="EMBL/GenBank/DDBJ databases">
        <title>Genome sequencing of Onchocerca volvulus.</title>
        <authorList>
            <person name="Cotton J."/>
            <person name="Tsai J."/>
            <person name="Stanley E."/>
            <person name="Tracey A."/>
            <person name="Holroyd N."/>
            <person name="Lustigman S."/>
            <person name="Berriman M."/>
        </authorList>
    </citation>
    <scope>NUCLEOTIDE SEQUENCE</scope>
</reference>
<reference evidence="1" key="2">
    <citation type="submission" date="2022-06" db="UniProtKB">
        <authorList>
            <consortium name="EnsemblMetazoa"/>
        </authorList>
    </citation>
    <scope>IDENTIFICATION</scope>
</reference>
<proteinExistence type="predicted"/>
<evidence type="ECO:0000313" key="1">
    <source>
        <dbReference type="EnsemblMetazoa" id="OVOC4746.1"/>
    </source>
</evidence>